<keyword evidence="5 6" id="KW-0472">Membrane</keyword>
<evidence type="ECO:0000313" key="8">
    <source>
        <dbReference type="EMBL" id="MFC6632247.1"/>
    </source>
</evidence>
<comment type="similarity">
    <text evidence="6">Belongs to the CopD family.</text>
</comment>
<feature type="transmembrane region" description="Helical" evidence="6">
    <location>
        <begin position="136"/>
        <end position="157"/>
    </location>
</feature>
<keyword evidence="6" id="KW-0186">Copper</keyword>
<keyword evidence="4 6" id="KW-1133">Transmembrane helix</keyword>
<keyword evidence="2 6" id="KW-1003">Cell membrane</keyword>
<feature type="transmembrane region" description="Helical" evidence="6">
    <location>
        <begin position="12"/>
        <end position="33"/>
    </location>
</feature>
<feature type="transmembrane region" description="Helical" evidence="6">
    <location>
        <begin position="178"/>
        <end position="199"/>
    </location>
</feature>
<feature type="transmembrane region" description="Helical" evidence="6">
    <location>
        <begin position="78"/>
        <end position="102"/>
    </location>
</feature>
<keyword evidence="3 6" id="KW-0812">Transmembrane</keyword>
<evidence type="ECO:0000256" key="4">
    <source>
        <dbReference type="ARBA" id="ARBA00022989"/>
    </source>
</evidence>
<feature type="transmembrane region" description="Helical" evidence="6">
    <location>
        <begin position="248"/>
        <end position="270"/>
    </location>
</feature>
<dbReference type="Proteomes" id="UP001596425">
    <property type="component" value="Unassembled WGS sequence"/>
</dbReference>
<dbReference type="InterPro" id="IPR032694">
    <property type="entry name" value="CopC/D"/>
</dbReference>
<feature type="domain" description="Copper resistance protein D" evidence="7">
    <location>
        <begin position="173"/>
        <end position="270"/>
    </location>
</feature>
<evidence type="ECO:0000256" key="6">
    <source>
        <dbReference type="RuleBase" id="RU369037"/>
    </source>
</evidence>
<keyword evidence="6" id="KW-0997">Cell inner membrane</keyword>
<gene>
    <name evidence="8" type="ORF">ACFQBM_03085</name>
</gene>
<dbReference type="RefSeq" id="WP_193192367.1">
    <property type="nucleotide sequence ID" value="NZ_JACZFR010000028.1"/>
</dbReference>
<keyword evidence="9" id="KW-1185">Reference proteome</keyword>
<organism evidence="8 9">
    <name type="scientific">Microbulbifer taiwanensis</name>
    <dbReference type="NCBI Taxonomy" id="986746"/>
    <lineage>
        <taxon>Bacteria</taxon>
        <taxon>Pseudomonadati</taxon>
        <taxon>Pseudomonadota</taxon>
        <taxon>Gammaproteobacteria</taxon>
        <taxon>Cellvibrionales</taxon>
        <taxon>Microbulbiferaceae</taxon>
        <taxon>Microbulbifer</taxon>
    </lineage>
</organism>
<reference evidence="9" key="1">
    <citation type="journal article" date="2019" name="Int. J. Syst. Evol. Microbiol.">
        <title>The Global Catalogue of Microorganisms (GCM) 10K type strain sequencing project: providing services to taxonomists for standard genome sequencing and annotation.</title>
        <authorList>
            <consortium name="The Broad Institute Genomics Platform"/>
            <consortium name="The Broad Institute Genome Sequencing Center for Infectious Disease"/>
            <person name="Wu L."/>
            <person name="Ma J."/>
        </authorList>
    </citation>
    <scope>NUCLEOTIDE SEQUENCE [LARGE SCALE GENOMIC DNA]</scope>
    <source>
        <strain evidence="9">CGMCC 1.13718</strain>
    </source>
</reference>
<comment type="subcellular location">
    <subcellularLocation>
        <location evidence="6">Cell inner membrane</location>
        <topology evidence="6">Multi-pass membrane protein</topology>
    </subcellularLocation>
    <subcellularLocation>
        <location evidence="1">Cell membrane</location>
        <topology evidence="1">Multi-pass membrane protein</topology>
    </subcellularLocation>
</comment>
<dbReference type="PANTHER" id="PTHR34820:SF4">
    <property type="entry name" value="INNER MEMBRANE PROTEIN YEBZ"/>
    <property type="match status" value="1"/>
</dbReference>
<comment type="function">
    <text evidence="6">Involved in copper resistance.</text>
</comment>
<name>A0ABW1YHK2_9GAMM</name>
<dbReference type="Pfam" id="PF05425">
    <property type="entry name" value="CopD"/>
    <property type="match status" value="1"/>
</dbReference>
<feature type="transmembrane region" description="Helical" evidence="6">
    <location>
        <begin position="109"/>
        <end position="130"/>
    </location>
</feature>
<evidence type="ECO:0000256" key="1">
    <source>
        <dbReference type="ARBA" id="ARBA00004651"/>
    </source>
</evidence>
<accession>A0ABW1YHK2</accession>
<dbReference type="EMBL" id="JBHSVR010000001">
    <property type="protein sequence ID" value="MFC6632247.1"/>
    <property type="molecule type" value="Genomic_DNA"/>
</dbReference>
<evidence type="ECO:0000313" key="9">
    <source>
        <dbReference type="Proteomes" id="UP001596425"/>
    </source>
</evidence>
<dbReference type="PANTHER" id="PTHR34820">
    <property type="entry name" value="INNER MEMBRANE PROTEIN YEBZ"/>
    <property type="match status" value="1"/>
</dbReference>
<evidence type="ECO:0000256" key="2">
    <source>
        <dbReference type="ARBA" id="ARBA00022475"/>
    </source>
</evidence>
<comment type="caution">
    <text evidence="8">The sequence shown here is derived from an EMBL/GenBank/DDBJ whole genome shotgun (WGS) entry which is preliminary data.</text>
</comment>
<evidence type="ECO:0000256" key="3">
    <source>
        <dbReference type="ARBA" id="ARBA00022692"/>
    </source>
</evidence>
<sequence>MTLEVLAALLKWLLYGGALASAGAVFARMALGVQAGEAGTAMCRIITAGAGLATAAAVGTTLVLLTRLGGIFESGALAAVWLGPAGLAAGLQLGGGLAMLLSSIFNGRFGWSLAGAVAMLASFGISGHAASLNVPSGLIVVFHAAAAAWWLGALFILRRACIALSNVELLCLVRRFSRLAEGIIGAMVAAGVLLILALVKLPLELTPYLVALSAKIALAGAVLALAVYNRLSLTPKLASSGHAAARRALGLTIGIEIAVIAAVLAATAILTSLTSPHQ</sequence>
<proteinExistence type="inferred from homology"/>
<evidence type="ECO:0000259" key="7">
    <source>
        <dbReference type="Pfam" id="PF05425"/>
    </source>
</evidence>
<protein>
    <recommendedName>
        <fullName evidence="6">Copper resistance protein D</fullName>
    </recommendedName>
</protein>
<feature type="transmembrane region" description="Helical" evidence="6">
    <location>
        <begin position="45"/>
        <end position="66"/>
    </location>
</feature>
<evidence type="ECO:0000256" key="5">
    <source>
        <dbReference type="ARBA" id="ARBA00023136"/>
    </source>
</evidence>
<feature type="transmembrane region" description="Helical" evidence="6">
    <location>
        <begin position="205"/>
        <end position="228"/>
    </location>
</feature>
<dbReference type="InterPro" id="IPR008457">
    <property type="entry name" value="Cu-R_CopD_dom"/>
</dbReference>